<comment type="similarity">
    <text evidence="1">Belongs to the short-chain dehydrogenases/reductases (SDR) family.</text>
</comment>
<dbReference type="InterPro" id="IPR057326">
    <property type="entry name" value="KR_dom"/>
</dbReference>
<dbReference type="PROSITE" id="PS00061">
    <property type="entry name" value="ADH_SHORT"/>
    <property type="match status" value="1"/>
</dbReference>
<dbReference type="PANTHER" id="PTHR42760">
    <property type="entry name" value="SHORT-CHAIN DEHYDROGENASES/REDUCTASES FAMILY MEMBER"/>
    <property type="match status" value="1"/>
</dbReference>
<name>A0A2N0H6M4_9SPHN</name>
<comment type="caution">
    <text evidence="4">The sequence shown here is derived from an EMBL/GenBank/DDBJ whole genome shotgun (WGS) entry which is preliminary data.</text>
</comment>
<dbReference type="SUPFAM" id="SSF51735">
    <property type="entry name" value="NAD(P)-binding Rossmann-fold domains"/>
    <property type="match status" value="2"/>
</dbReference>
<dbReference type="Proteomes" id="UP000232587">
    <property type="component" value="Unassembled WGS sequence"/>
</dbReference>
<dbReference type="Gene3D" id="3.40.50.720">
    <property type="entry name" value="NAD(P)-binding Rossmann-like Domain"/>
    <property type="match status" value="1"/>
</dbReference>
<dbReference type="InterPro" id="IPR036291">
    <property type="entry name" value="NAD(P)-bd_dom_sf"/>
</dbReference>
<feature type="domain" description="Ketoreductase" evidence="3">
    <location>
        <begin position="187"/>
        <end position="373"/>
    </location>
</feature>
<evidence type="ECO:0000313" key="5">
    <source>
        <dbReference type="Proteomes" id="UP000232587"/>
    </source>
</evidence>
<dbReference type="Pfam" id="PF13561">
    <property type="entry name" value="adh_short_C2"/>
    <property type="match status" value="1"/>
</dbReference>
<dbReference type="InterPro" id="IPR002347">
    <property type="entry name" value="SDR_fam"/>
</dbReference>
<protein>
    <submittedName>
        <fullName evidence="4">NAD(P)-dependent dehydrogenase (Short-subunit alcohol dehydrogenase family)</fullName>
    </submittedName>
</protein>
<dbReference type="GO" id="GO:0016616">
    <property type="term" value="F:oxidoreductase activity, acting on the CH-OH group of donors, NAD or NADP as acceptor"/>
    <property type="evidence" value="ECO:0007669"/>
    <property type="project" value="UniProtKB-ARBA"/>
</dbReference>
<dbReference type="EMBL" id="PHUF01000004">
    <property type="protein sequence ID" value="PKB14594.1"/>
    <property type="molecule type" value="Genomic_DNA"/>
</dbReference>
<keyword evidence="5" id="KW-1185">Reference proteome</keyword>
<sequence>MSLALVVNGTSSLGRAAVEALRGAGLLVEIVNGSNEADWAQALATYAEGVDTIIVAQSGEGPCDDPQPAITAAWLGAKYALPVFRARGSGTLLTLGFAPGKDSASPGQDAACESIRLLTVAALHDARAAGIALRSNRLFVDPDADPGALRETIRFLADRRSQFMSGAELSLAAGTAPESAQPDLAGKAILVTGATSGIGRSVAIEIGRQGGFAFVGGRKLDLAEETLTLVRAAGGDGLVVPLDVTSAAAWREAAERIKSVRGLLHGLVNNAGEAKNAPIEQLDEDDLAVLSAINIRGVRLGMDAMETLLAQGRGCVINIASVAGVRAGPGGSAYSATKAAMVGLSRGYAAAYARAANPIRVNSVQPGLIWSASVADSLGEDGARRFRAMIEPKTPLGRVGLPEEVAGPVAFLLSDAAAAITGQAINVSGGLELGWP</sequence>
<evidence type="ECO:0000259" key="3">
    <source>
        <dbReference type="SMART" id="SM00822"/>
    </source>
</evidence>
<reference evidence="4 5" key="1">
    <citation type="submission" date="2017-11" db="EMBL/GenBank/DDBJ databases">
        <title>Genomic Encyclopedia of Type Strains, Phase III (KMG-III): the genomes of soil and plant-associated and newly described type strains.</title>
        <authorList>
            <person name="Whitman W."/>
        </authorList>
    </citation>
    <scope>NUCLEOTIDE SEQUENCE [LARGE SCALE GENOMIC DNA]</scope>
    <source>
        <strain evidence="4 5">CGMCC 1.12274</strain>
    </source>
</reference>
<evidence type="ECO:0000256" key="2">
    <source>
        <dbReference type="ARBA" id="ARBA00023002"/>
    </source>
</evidence>
<evidence type="ECO:0000256" key="1">
    <source>
        <dbReference type="ARBA" id="ARBA00006484"/>
    </source>
</evidence>
<accession>A0A2N0H6M4</accession>
<dbReference type="PRINTS" id="PR00080">
    <property type="entry name" value="SDRFAMILY"/>
</dbReference>
<dbReference type="InterPro" id="IPR020904">
    <property type="entry name" value="Sc_DH/Rdtase_CS"/>
</dbReference>
<proteinExistence type="inferred from homology"/>
<dbReference type="AlphaFoldDB" id="A0A2N0H6M4"/>
<dbReference type="FunFam" id="3.40.50.720:FF:000084">
    <property type="entry name" value="Short-chain dehydrogenase reductase"/>
    <property type="match status" value="1"/>
</dbReference>
<evidence type="ECO:0000313" key="4">
    <source>
        <dbReference type="EMBL" id="PKB14594.1"/>
    </source>
</evidence>
<organism evidence="4 5">
    <name type="scientific">Novosphingobium kunmingense</name>
    <dbReference type="NCBI Taxonomy" id="1211806"/>
    <lineage>
        <taxon>Bacteria</taxon>
        <taxon>Pseudomonadati</taxon>
        <taxon>Pseudomonadota</taxon>
        <taxon>Alphaproteobacteria</taxon>
        <taxon>Sphingomonadales</taxon>
        <taxon>Sphingomonadaceae</taxon>
        <taxon>Novosphingobium</taxon>
    </lineage>
</organism>
<dbReference type="PRINTS" id="PR00081">
    <property type="entry name" value="GDHRDH"/>
</dbReference>
<gene>
    <name evidence="4" type="ORF">B0I00_2191</name>
</gene>
<dbReference type="SMART" id="SM00822">
    <property type="entry name" value="PKS_KR"/>
    <property type="match status" value="1"/>
</dbReference>
<dbReference type="PANTHER" id="PTHR42760:SF133">
    <property type="entry name" value="3-OXOACYL-[ACYL-CARRIER-PROTEIN] REDUCTASE"/>
    <property type="match status" value="1"/>
</dbReference>
<dbReference type="CDD" id="cd05233">
    <property type="entry name" value="SDR_c"/>
    <property type="match status" value="1"/>
</dbReference>
<keyword evidence="2" id="KW-0560">Oxidoreductase</keyword>